<protein>
    <recommendedName>
        <fullName evidence="3">SGNH hydrolase-type esterase domain-containing protein</fullName>
    </recommendedName>
</protein>
<feature type="region of interest" description="Disordered" evidence="2">
    <location>
        <begin position="1"/>
        <end position="39"/>
    </location>
</feature>
<feature type="compositionally biased region" description="Acidic residues" evidence="2">
    <location>
        <begin position="797"/>
        <end position="836"/>
    </location>
</feature>
<feature type="compositionally biased region" description="Basic and acidic residues" evidence="2">
    <location>
        <begin position="555"/>
        <end position="578"/>
    </location>
</feature>
<comment type="caution">
    <text evidence="4">The sequence shown here is derived from an EMBL/GenBank/DDBJ whole genome shotgun (WGS) entry which is preliminary data.</text>
</comment>
<evidence type="ECO:0000259" key="3">
    <source>
        <dbReference type="Pfam" id="PF13472"/>
    </source>
</evidence>
<feature type="region of interest" description="Disordered" evidence="2">
    <location>
        <begin position="364"/>
        <end position="412"/>
    </location>
</feature>
<evidence type="ECO:0000256" key="1">
    <source>
        <dbReference type="ARBA" id="ARBA00038184"/>
    </source>
</evidence>
<feature type="compositionally biased region" description="Acidic residues" evidence="2">
    <location>
        <begin position="718"/>
        <end position="736"/>
    </location>
</feature>
<dbReference type="PANTHER" id="PTHR11852:SF0">
    <property type="entry name" value="PLATELET-ACTIVATING FACTOR ACETYLHYDROLASE IB SUBUNIT BETA HOMOLOG"/>
    <property type="match status" value="1"/>
</dbReference>
<name>A0ABD3N2S5_9STRA</name>
<dbReference type="AlphaFoldDB" id="A0ABD3N2S5"/>
<dbReference type="InterPro" id="IPR036514">
    <property type="entry name" value="SGNH_hydro_sf"/>
</dbReference>
<evidence type="ECO:0000313" key="5">
    <source>
        <dbReference type="Proteomes" id="UP001530293"/>
    </source>
</evidence>
<feature type="region of interest" description="Disordered" evidence="2">
    <location>
        <begin position="551"/>
        <end position="857"/>
    </location>
</feature>
<keyword evidence="5" id="KW-1185">Reference proteome</keyword>
<accession>A0ABD3N2S5</accession>
<proteinExistence type="inferred from homology"/>
<comment type="similarity">
    <text evidence="1">Belongs to the 'GDSL' lipolytic enzyme family. Platelet-activating factor acetylhydrolase IB beta/gamma subunits subfamily.</text>
</comment>
<sequence>MASRGAGSAPHDDSDLEDLLAKSSTPTGGGSRRSNAAAANNNSGLTSPLDCCTGSIRLFCYTFPCLSKCIMILSVLGVIGVLSNTIFNTTSPMGIMGADYSAINSAFDLSLAKVDHWCIKGDNESCKCEDPLEATARSEFKSWSAAHKANVAEVNLYRALYGSEPKIVDTALGKPRPAIDVAFVGESVVEAMDGRWLGKKVIKAINSNKNNGGGEEGPEEKGKPDLGKTFERLFRKDKGGPVEGVALGIAGDNTANVLWRLQNDEMPYDFNPKVWWLVLGMNDLTRMQCSEEIVVLGILRVVEEIRLKKPDAHIVINSLLPMIEFQSVEEPKMADVVDFKTGGDNVKKNMEIEKAVKDYVANAPPRPAPAPLMKGSEKATGGKRNLRAKEGAPKKMTKKQKQWEEDHASEGPALEKAMARAKKTLEKTDKRIVNKMFSDTEKYHPKKGVIPFLPIIKKSVLPPVWPAVHLINDKLREFCSKHDSITFFDATPIFASDEGRGRHHLHNELISPRGHPSDLGFAVWEGQIIGRLRKLIAEKEKEIEEKKAAAALSQLKEHDDDFQTDDEMGREHVSEGKIAKPPPEPMEPPPRSDKPVEEEEEGEDEEGNGREHVSGGGKTASMPPEPMKQPPRDSLTDAEGEEEDENEDDDADVDDKVEVKKSDSVAKKKTKADEEKDDEDEGKDDDDDDDNDDAGVDDKVEVKKSDSVAKKKTKADEEKDDEDEGKDDDDDNDDAGVDDKVEVKKSDSVAKKKTKADEEKDDEDEGKDDDVDDKVDDKVEAKKSSPVVKKETKADKEEADDDDDDGEAGEDSDDDDEGDEEEEKESEPIAEEEEESASTPQFNKSTKKAKEVEDDDV</sequence>
<dbReference type="InterPro" id="IPR013830">
    <property type="entry name" value="SGNH_hydro"/>
</dbReference>
<dbReference type="Gene3D" id="3.40.50.1110">
    <property type="entry name" value="SGNH hydrolase"/>
    <property type="match status" value="1"/>
</dbReference>
<feature type="compositionally biased region" description="Basic and acidic residues" evidence="2">
    <location>
        <begin position="696"/>
        <end position="717"/>
    </location>
</feature>
<feature type="region of interest" description="Disordered" evidence="2">
    <location>
        <begin position="207"/>
        <end position="226"/>
    </location>
</feature>
<evidence type="ECO:0000313" key="4">
    <source>
        <dbReference type="EMBL" id="KAL3770386.1"/>
    </source>
</evidence>
<feature type="compositionally biased region" description="Acidic residues" evidence="2">
    <location>
        <begin position="636"/>
        <end position="653"/>
    </location>
</feature>
<feature type="compositionally biased region" description="Acidic residues" evidence="2">
    <location>
        <begin position="596"/>
        <end position="606"/>
    </location>
</feature>
<organism evidence="4 5">
    <name type="scientific">Discostella pseudostelligera</name>
    <dbReference type="NCBI Taxonomy" id="259834"/>
    <lineage>
        <taxon>Eukaryota</taxon>
        <taxon>Sar</taxon>
        <taxon>Stramenopiles</taxon>
        <taxon>Ochrophyta</taxon>
        <taxon>Bacillariophyta</taxon>
        <taxon>Coscinodiscophyceae</taxon>
        <taxon>Thalassiosirophycidae</taxon>
        <taxon>Stephanodiscales</taxon>
        <taxon>Stephanodiscaceae</taxon>
        <taxon>Discostella</taxon>
    </lineage>
</organism>
<feature type="compositionally biased region" description="Acidic residues" evidence="2">
    <location>
        <begin position="675"/>
        <end position="695"/>
    </location>
</feature>
<feature type="domain" description="SGNH hydrolase-type esterase" evidence="3">
    <location>
        <begin position="228"/>
        <end position="332"/>
    </location>
</feature>
<dbReference type="Pfam" id="PF13472">
    <property type="entry name" value="Lipase_GDSL_2"/>
    <property type="match status" value="1"/>
</dbReference>
<dbReference type="PANTHER" id="PTHR11852">
    <property type="entry name" value="PLATELET-ACTIVATING FACTOR ACETYLHYDROLASE"/>
    <property type="match status" value="1"/>
</dbReference>
<dbReference type="Proteomes" id="UP001530293">
    <property type="component" value="Unassembled WGS sequence"/>
</dbReference>
<evidence type="ECO:0000256" key="2">
    <source>
        <dbReference type="SAM" id="MobiDB-lite"/>
    </source>
</evidence>
<feature type="compositionally biased region" description="Basic and acidic residues" evidence="2">
    <location>
        <begin position="775"/>
        <end position="796"/>
    </location>
</feature>
<feature type="compositionally biased region" description="Pro residues" evidence="2">
    <location>
        <begin position="580"/>
        <end position="589"/>
    </location>
</feature>
<dbReference type="SUPFAM" id="SSF52266">
    <property type="entry name" value="SGNH hydrolase"/>
    <property type="match status" value="1"/>
</dbReference>
<reference evidence="4 5" key="1">
    <citation type="submission" date="2024-10" db="EMBL/GenBank/DDBJ databases">
        <title>Updated reference genomes for cyclostephanoid diatoms.</title>
        <authorList>
            <person name="Roberts W.R."/>
            <person name="Alverson A.J."/>
        </authorList>
    </citation>
    <scope>NUCLEOTIDE SEQUENCE [LARGE SCALE GENOMIC DNA]</scope>
    <source>
        <strain evidence="4 5">AJA232-27</strain>
    </source>
</reference>
<feature type="compositionally biased region" description="Basic and acidic residues" evidence="2">
    <location>
        <begin position="737"/>
        <end position="758"/>
    </location>
</feature>
<feature type="compositionally biased region" description="Acidic residues" evidence="2">
    <location>
        <begin position="759"/>
        <end position="774"/>
    </location>
</feature>
<feature type="compositionally biased region" description="Basic and acidic residues" evidence="2">
    <location>
        <begin position="654"/>
        <end position="674"/>
    </location>
</feature>
<gene>
    <name evidence="4" type="ORF">ACHAWU_003606</name>
</gene>
<dbReference type="EMBL" id="JALLBG020000043">
    <property type="protein sequence ID" value="KAL3770386.1"/>
    <property type="molecule type" value="Genomic_DNA"/>
</dbReference>